<evidence type="ECO:0000313" key="5">
    <source>
        <dbReference type="Proteomes" id="UP000244519"/>
    </source>
</evidence>
<sequence>MLQGNNDQLIFQPSNITEKEFYESLSNERREFYQSLSNERREFYQSLTEAQREFYQLIYKNDAQREFYQSLDNPTRKFYQLIYKNDAQREFYQSLDNPTRKFYQLIYKNDAQRNFYQTILDREQRNFYQTVLNDKQRNFYQIALDDGQRKLYDSFDAQQRVDCQSCLYHKREGFFDDIRKKFYESLDPKEFYDSLKNGVEKDFYQSIYKYKSQREFYESLSDAGRKAYISFDDKLNYRDFSPEVRKTYESLNDVQRRIYTSLSSQQREESIESFDKIRESFHESLKNDGEKKFYESLQDDARKDFYQSIYKYESQRSFYQSIYKDESQRNFYESLRDAVQRDFYQSIDSWSKRFYASLKNDAEKDFYQSVYKNTEARKTYESFTGTDRGVFDSLKDDDYRGFYGIAVQMQKSEALKLFGIERGNFIYRPEIVSYVNALNKGYFHGEDGMRERFKEEYENFQRLEKERSTTPLLQKIFNALPRSEADKPHIIYLGLESYNNAGGYYIAEDDTITLFQEYTFASLILGRSFYDINMLVHESLHKLAHTHNNGKLIEEKKKMLDEFLEQFPPSLHSAILEETTNDFAILTSGALSDGYVERLRNAPESEKKSAFLHHIFGEVITRTYDYSQNCKIERTYSRGTKIYNESAKFFIEILEYETEALKKCGIFEGQLCEAEKALSKTIQKFKENANNKKRRYSFTDISSEIVKTISYAEEAPLLRLLGEIVQCAKKREAAGKSTEVLEKLKQALLEQIKGHCSEIVQQHLNEWEKQQIEGSQMLSQQDSQQKQTQQFNEEKPFDKQQQSLRSQQKQTQQQQDNVVSKEDLKKASKTLSKSQEVAQSDKPQQLEQSQQLQGVVRNNYNKSPGGRPQ</sequence>
<feature type="domain" description="RGS" evidence="3">
    <location>
        <begin position="174"/>
        <end position="296"/>
    </location>
</feature>
<dbReference type="PROSITE" id="PS50132">
    <property type="entry name" value="RGS"/>
    <property type="match status" value="1"/>
</dbReference>
<protein>
    <recommendedName>
        <fullName evidence="3">RGS domain-containing protein</fullName>
    </recommendedName>
</protein>
<organism evidence="4 5">
    <name type="scientific">Candidatus Fokinia solitaria</name>
    <dbReference type="NCBI Taxonomy" id="1802984"/>
    <lineage>
        <taxon>Bacteria</taxon>
        <taxon>Pseudomonadati</taxon>
        <taxon>Pseudomonadota</taxon>
        <taxon>Alphaproteobacteria</taxon>
        <taxon>Rickettsiales</taxon>
        <taxon>Candidatus Midichloriaceae</taxon>
        <taxon>Candidatus Fokinia</taxon>
    </lineage>
</organism>
<proteinExistence type="predicted"/>
<keyword evidence="1" id="KW-0175">Coiled coil</keyword>
<feature type="coiled-coil region" evidence="1">
    <location>
        <begin position="22"/>
        <end position="53"/>
    </location>
</feature>
<accession>A0A2U8BS30</accession>
<reference evidence="4 5" key="1">
    <citation type="journal article" date="2018" name="Genome Biol. Evol.">
        <title>The Genome Sequence of "Candidatus Fokinia solitaria": Insights on Reductive Evolution in Rickettsiales.</title>
        <authorList>
            <person name="Floriano A.M."/>
            <person name="Castelli M."/>
            <person name="Krenek S."/>
            <person name="Berendonk T.U."/>
            <person name="Bazzocchi C."/>
            <person name="Petroni G."/>
            <person name="Sassera D."/>
        </authorList>
    </citation>
    <scope>NUCLEOTIDE SEQUENCE [LARGE SCALE GENOMIC DNA]</scope>
    <source>
        <strain evidence="4">Rio ETE_ALG 3VII</strain>
    </source>
</reference>
<feature type="region of interest" description="Disordered" evidence="2">
    <location>
        <begin position="772"/>
        <end position="869"/>
    </location>
</feature>
<evidence type="ECO:0000313" key="4">
    <source>
        <dbReference type="EMBL" id="AWD33164.1"/>
    </source>
</evidence>
<dbReference type="KEGG" id="fso:Fsol_00366"/>
<feature type="compositionally biased region" description="Polar residues" evidence="2">
    <location>
        <begin position="829"/>
        <end position="843"/>
    </location>
</feature>
<evidence type="ECO:0000256" key="1">
    <source>
        <dbReference type="SAM" id="Coils"/>
    </source>
</evidence>
<dbReference type="EMBL" id="CP025989">
    <property type="protein sequence ID" value="AWD33164.1"/>
    <property type="molecule type" value="Genomic_DNA"/>
</dbReference>
<gene>
    <name evidence="4" type="ORF">Fsol_00366</name>
</gene>
<feature type="compositionally biased region" description="Low complexity" evidence="2">
    <location>
        <begin position="799"/>
        <end position="815"/>
    </location>
</feature>
<dbReference type="InterPro" id="IPR016137">
    <property type="entry name" value="RGS"/>
</dbReference>
<evidence type="ECO:0000256" key="2">
    <source>
        <dbReference type="SAM" id="MobiDB-lite"/>
    </source>
</evidence>
<evidence type="ECO:0000259" key="3">
    <source>
        <dbReference type="PROSITE" id="PS50132"/>
    </source>
</evidence>
<dbReference type="AlphaFoldDB" id="A0A2U8BS30"/>
<name>A0A2U8BS30_9RICK</name>
<feature type="compositionally biased region" description="Low complexity" evidence="2">
    <location>
        <begin position="775"/>
        <end position="790"/>
    </location>
</feature>
<keyword evidence="5" id="KW-1185">Reference proteome</keyword>
<dbReference type="RefSeq" id="WP_108673196.1">
    <property type="nucleotide sequence ID" value="NZ_CP025989.1"/>
</dbReference>
<dbReference type="Proteomes" id="UP000244519">
    <property type="component" value="Chromosome"/>
</dbReference>